<dbReference type="Proteomes" id="UP000585614">
    <property type="component" value="Unassembled WGS sequence"/>
</dbReference>
<dbReference type="EMBL" id="JACAGC010000011">
    <property type="protein sequence ID" value="KAF6332634.1"/>
    <property type="molecule type" value="Genomic_DNA"/>
</dbReference>
<evidence type="ECO:0000313" key="2">
    <source>
        <dbReference type="EMBL" id="KAF6332634.1"/>
    </source>
</evidence>
<protein>
    <submittedName>
        <fullName evidence="2">C2 domain containing 3 centriole elongation regulator</fullName>
    </submittedName>
</protein>
<organism evidence="2 3">
    <name type="scientific">Rhinolophus ferrumequinum</name>
    <name type="common">Greater horseshoe bat</name>
    <dbReference type="NCBI Taxonomy" id="59479"/>
    <lineage>
        <taxon>Eukaryota</taxon>
        <taxon>Metazoa</taxon>
        <taxon>Chordata</taxon>
        <taxon>Craniata</taxon>
        <taxon>Vertebrata</taxon>
        <taxon>Euteleostomi</taxon>
        <taxon>Mammalia</taxon>
        <taxon>Eutheria</taxon>
        <taxon>Laurasiatheria</taxon>
        <taxon>Chiroptera</taxon>
        <taxon>Yinpterochiroptera</taxon>
        <taxon>Rhinolophoidea</taxon>
        <taxon>Rhinolophidae</taxon>
        <taxon>Rhinolophinae</taxon>
        <taxon>Rhinolophus</taxon>
    </lineage>
</organism>
<proteinExistence type="predicted"/>
<sequence>MLSPQQSLGKPTQPARTRLLFTFSLQCFGKFHFQLLRQERSPWRSPVPKALSPQTYLAASRPP</sequence>
<dbReference type="AlphaFoldDB" id="A0A7J7W5C5"/>
<comment type="caution">
    <text evidence="2">The sequence shown here is derived from an EMBL/GenBank/DDBJ whole genome shotgun (WGS) entry which is preliminary data.</text>
</comment>
<reference evidence="2 3" key="1">
    <citation type="journal article" date="2020" name="Nature">
        <title>Six reference-quality genomes reveal evolution of bat adaptations.</title>
        <authorList>
            <person name="Jebb D."/>
            <person name="Huang Z."/>
            <person name="Pippel M."/>
            <person name="Hughes G.M."/>
            <person name="Lavrichenko K."/>
            <person name="Devanna P."/>
            <person name="Winkler S."/>
            <person name="Jermiin L.S."/>
            <person name="Skirmuntt E.C."/>
            <person name="Katzourakis A."/>
            <person name="Burkitt-Gray L."/>
            <person name="Ray D.A."/>
            <person name="Sullivan K.A.M."/>
            <person name="Roscito J.G."/>
            <person name="Kirilenko B.M."/>
            <person name="Davalos L.M."/>
            <person name="Corthals A.P."/>
            <person name="Power M.L."/>
            <person name="Jones G."/>
            <person name="Ransome R.D."/>
            <person name="Dechmann D.K.N."/>
            <person name="Locatelli A.G."/>
            <person name="Puechmaille S.J."/>
            <person name="Fedrigo O."/>
            <person name="Jarvis E.D."/>
            <person name="Hiller M."/>
            <person name="Vernes S.C."/>
            <person name="Myers E.W."/>
            <person name="Teeling E.C."/>
        </authorList>
    </citation>
    <scope>NUCLEOTIDE SEQUENCE [LARGE SCALE GENOMIC DNA]</scope>
    <source>
        <strain evidence="2">MRhiFer1</strain>
        <tissue evidence="2">Lung</tissue>
    </source>
</reference>
<evidence type="ECO:0000256" key="1">
    <source>
        <dbReference type="SAM" id="MobiDB-lite"/>
    </source>
</evidence>
<gene>
    <name evidence="2" type="ORF">mRhiFer1_001841</name>
</gene>
<name>A0A7J7W5C5_RHIFE</name>
<accession>A0A7J7W5C5</accession>
<feature type="region of interest" description="Disordered" evidence="1">
    <location>
        <begin position="42"/>
        <end position="63"/>
    </location>
</feature>
<evidence type="ECO:0000313" key="3">
    <source>
        <dbReference type="Proteomes" id="UP000585614"/>
    </source>
</evidence>